<comment type="subcellular location">
    <subcellularLocation>
        <location evidence="1 7">Cell membrane</location>
        <topology evidence="1 7">Multi-pass membrane protein</topology>
    </subcellularLocation>
</comment>
<accession>A0ABU6MHD1</accession>
<comment type="caution">
    <text evidence="9">The sequence shown here is derived from an EMBL/GenBank/DDBJ whole genome shotgun (WGS) entry which is preliminary data.</text>
</comment>
<comment type="similarity">
    <text evidence="7">Belongs to the binding-protein-dependent transport system permease family.</text>
</comment>
<name>A0ABU6MHD1_9BACI</name>
<dbReference type="PANTHER" id="PTHR43744">
    <property type="entry name" value="ABC TRANSPORTER PERMEASE PROTEIN MG189-RELATED-RELATED"/>
    <property type="match status" value="1"/>
</dbReference>
<feature type="transmembrane region" description="Helical" evidence="7">
    <location>
        <begin position="21"/>
        <end position="46"/>
    </location>
</feature>
<feature type="transmembrane region" description="Helical" evidence="7">
    <location>
        <begin position="85"/>
        <end position="106"/>
    </location>
</feature>
<dbReference type="Proteomes" id="UP001341444">
    <property type="component" value="Unassembled WGS sequence"/>
</dbReference>
<feature type="transmembrane region" description="Helical" evidence="7">
    <location>
        <begin position="253"/>
        <end position="271"/>
    </location>
</feature>
<feature type="transmembrane region" description="Helical" evidence="7">
    <location>
        <begin position="201"/>
        <end position="218"/>
    </location>
</feature>
<dbReference type="RefSeq" id="WP_066270670.1">
    <property type="nucleotide sequence ID" value="NZ_JARMAB010000014.1"/>
</dbReference>
<evidence type="ECO:0000259" key="8">
    <source>
        <dbReference type="PROSITE" id="PS50928"/>
    </source>
</evidence>
<evidence type="ECO:0000313" key="9">
    <source>
        <dbReference type="EMBL" id="MED1203699.1"/>
    </source>
</evidence>
<evidence type="ECO:0000256" key="4">
    <source>
        <dbReference type="ARBA" id="ARBA00022692"/>
    </source>
</evidence>
<feature type="transmembrane region" description="Helical" evidence="7">
    <location>
        <begin position="147"/>
        <end position="168"/>
    </location>
</feature>
<proteinExistence type="inferred from homology"/>
<dbReference type="SUPFAM" id="SSF161098">
    <property type="entry name" value="MetI-like"/>
    <property type="match status" value="1"/>
</dbReference>
<keyword evidence="3" id="KW-1003">Cell membrane</keyword>
<dbReference type="Pfam" id="PF00528">
    <property type="entry name" value="BPD_transp_1"/>
    <property type="match status" value="1"/>
</dbReference>
<reference evidence="9 10" key="1">
    <citation type="submission" date="2023-03" db="EMBL/GenBank/DDBJ databases">
        <title>Bacillus Genome Sequencing.</title>
        <authorList>
            <person name="Dunlap C."/>
        </authorList>
    </citation>
    <scope>NUCLEOTIDE SEQUENCE [LARGE SCALE GENOMIC DNA]</scope>
    <source>
        <strain evidence="9 10">B-23453</strain>
    </source>
</reference>
<evidence type="ECO:0000256" key="1">
    <source>
        <dbReference type="ARBA" id="ARBA00004651"/>
    </source>
</evidence>
<keyword evidence="2 7" id="KW-0813">Transport</keyword>
<dbReference type="InterPro" id="IPR035906">
    <property type="entry name" value="MetI-like_sf"/>
</dbReference>
<feature type="transmembrane region" description="Helical" evidence="7">
    <location>
        <begin position="118"/>
        <end position="141"/>
    </location>
</feature>
<feature type="domain" description="ABC transmembrane type-1" evidence="8">
    <location>
        <begin position="82"/>
        <end position="272"/>
    </location>
</feature>
<dbReference type="PANTHER" id="PTHR43744:SF12">
    <property type="entry name" value="ABC TRANSPORTER PERMEASE PROTEIN MG189-RELATED"/>
    <property type="match status" value="1"/>
</dbReference>
<dbReference type="EMBL" id="JARMAB010000014">
    <property type="protein sequence ID" value="MED1203699.1"/>
    <property type="molecule type" value="Genomic_DNA"/>
</dbReference>
<keyword evidence="5 7" id="KW-1133">Transmembrane helix</keyword>
<evidence type="ECO:0000256" key="7">
    <source>
        <dbReference type="RuleBase" id="RU363032"/>
    </source>
</evidence>
<organism evidence="9 10">
    <name type="scientific">Heyndrickxia acidicola</name>
    <dbReference type="NCBI Taxonomy" id="209389"/>
    <lineage>
        <taxon>Bacteria</taxon>
        <taxon>Bacillati</taxon>
        <taxon>Bacillota</taxon>
        <taxon>Bacilli</taxon>
        <taxon>Bacillales</taxon>
        <taxon>Bacillaceae</taxon>
        <taxon>Heyndrickxia</taxon>
    </lineage>
</organism>
<dbReference type="Gene3D" id="1.10.3720.10">
    <property type="entry name" value="MetI-like"/>
    <property type="match status" value="1"/>
</dbReference>
<keyword evidence="6 7" id="KW-0472">Membrane</keyword>
<sequence length="287" mass="32663">MQSVRPGNPKKRVSRLFKKTIVPHIILVFFGLLFLFPFFSLVMTALKSPTEIFELPPELFPKVFHWENFKRAFEAMPFFMYLKNTLFLCIVNIVGYLISAPLVAYSISKIQWKGKKPLFLIIIATMILPPEVTMIPVYIIYSKLGWINTYLPLTIGSLFGGSFNIFLIRQFMMGIPNELMEAAKIDGAGELRIYGQIIYPLLKPVLTTIAIFTFTGVWNDFMGPLIYLNNPNLWTISVGLQGFMQEHGAQWELLMASATIFTIPSVLLYFIGQKHILKTGSAFTGLK</sequence>
<gene>
    <name evidence="9" type="ORF">P4T90_11535</name>
</gene>
<dbReference type="CDD" id="cd06261">
    <property type="entry name" value="TM_PBP2"/>
    <property type="match status" value="1"/>
</dbReference>
<evidence type="ECO:0000256" key="3">
    <source>
        <dbReference type="ARBA" id="ARBA00022475"/>
    </source>
</evidence>
<dbReference type="InterPro" id="IPR000515">
    <property type="entry name" value="MetI-like"/>
</dbReference>
<protein>
    <submittedName>
        <fullName evidence="9">Carbohydrate ABC transporter permease</fullName>
    </submittedName>
</protein>
<evidence type="ECO:0000256" key="2">
    <source>
        <dbReference type="ARBA" id="ARBA00022448"/>
    </source>
</evidence>
<dbReference type="PROSITE" id="PS50928">
    <property type="entry name" value="ABC_TM1"/>
    <property type="match status" value="1"/>
</dbReference>
<keyword evidence="10" id="KW-1185">Reference proteome</keyword>
<keyword evidence="4 7" id="KW-0812">Transmembrane</keyword>
<evidence type="ECO:0000313" key="10">
    <source>
        <dbReference type="Proteomes" id="UP001341444"/>
    </source>
</evidence>
<evidence type="ECO:0000256" key="6">
    <source>
        <dbReference type="ARBA" id="ARBA00023136"/>
    </source>
</evidence>
<evidence type="ECO:0000256" key="5">
    <source>
        <dbReference type="ARBA" id="ARBA00022989"/>
    </source>
</evidence>